<evidence type="ECO:0000313" key="2">
    <source>
        <dbReference type="EMBL" id="KAK7838507.1"/>
    </source>
</evidence>
<feature type="region of interest" description="Disordered" evidence="1">
    <location>
        <begin position="23"/>
        <end position="47"/>
    </location>
</feature>
<proteinExistence type="predicted"/>
<evidence type="ECO:0000313" key="3">
    <source>
        <dbReference type="Proteomes" id="UP000237347"/>
    </source>
</evidence>
<evidence type="ECO:0000256" key="1">
    <source>
        <dbReference type="SAM" id="MobiDB-lite"/>
    </source>
</evidence>
<dbReference type="EMBL" id="PKMF04000305">
    <property type="protein sequence ID" value="KAK7838507.1"/>
    <property type="molecule type" value="Genomic_DNA"/>
</dbReference>
<organism evidence="2 3">
    <name type="scientific">Quercus suber</name>
    <name type="common">Cork oak</name>
    <dbReference type="NCBI Taxonomy" id="58331"/>
    <lineage>
        <taxon>Eukaryota</taxon>
        <taxon>Viridiplantae</taxon>
        <taxon>Streptophyta</taxon>
        <taxon>Embryophyta</taxon>
        <taxon>Tracheophyta</taxon>
        <taxon>Spermatophyta</taxon>
        <taxon>Magnoliopsida</taxon>
        <taxon>eudicotyledons</taxon>
        <taxon>Gunneridae</taxon>
        <taxon>Pentapetalae</taxon>
        <taxon>rosids</taxon>
        <taxon>fabids</taxon>
        <taxon>Fagales</taxon>
        <taxon>Fagaceae</taxon>
        <taxon>Quercus</taxon>
    </lineage>
</organism>
<accession>A0AAW0KHF6</accession>
<dbReference type="AlphaFoldDB" id="A0AAW0KHF6"/>
<reference evidence="2 3" key="1">
    <citation type="journal article" date="2018" name="Sci. Data">
        <title>The draft genome sequence of cork oak.</title>
        <authorList>
            <person name="Ramos A.M."/>
            <person name="Usie A."/>
            <person name="Barbosa P."/>
            <person name="Barros P.M."/>
            <person name="Capote T."/>
            <person name="Chaves I."/>
            <person name="Simoes F."/>
            <person name="Abreu I."/>
            <person name="Carrasquinho I."/>
            <person name="Faro C."/>
            <person name="Guimaraes J.B."/>
            <person name="Mendonca D."/>
            <person name="Nobrega F."/>
            <person name="Rodrigues L."/>
            <person name="Saibo N.J.M."/>
            <person name="Varela M.C."/>
            <person name="Egas C."/>
            <person name="Matos J."/>
            <person name="Miguel C.M."/>
            <person name="Oliveira M.M."/>
            <person name="Ricardo C.P."/>
            <person name="Goncalves S."/>
        </authorList>
    </citation>
    <scope>NUCLEOTIDE SEQUENCE [LARGE SCALE GENOMIC DNA]</scope>
    <source>
        <strain evidence="3">cv. HL8</strain>
    </source>
</reference>
<dbReference type="Proteomes" id="UP000237347">
    <property type="component" value="Unassembled WGS sequence"/>
</dbReference>
<name>A0AAW0KHF6_QUESU</name>
<comment type="caution">
    <text evidence="2">The sequence shown here is derived from an EMBL/GenBank/DDBJ whole genome shotgun (WGS) entry which is preliminary data.</text>
</comment>
<keyword evidence="3" id="KW-1185">Reference proteome</keyword>
<gene>
    <name evidence="2" type="ORF">CFP56_019584</name>
</gene>
<protein>
    <submittedName>
        <fullName evidence="2">Uncharacterized protein</fullName>
    </submittedName>
</protein>
<sequence length="113" mass="13063">MVSASTAKKTEQPVEELLKIVSTKGVKQRTSTNQEEKQQGRQRKREFQQWTRQKKEVVSVKESTLRCNICNISCTGETTWFLTLMGGSTWLRFSYSVNNFLVDMLTNFCGSYH</sequence>